<dbReference type="EMBL" id="NQWI01000149">
    <property type="protein sequence ID" value="PDW01192.1"/>
    <property type="molecule type" value="Genomic_DNA"/>
</dbReference>
<keyword evidence="1" id="KW-0238">DNA-binding</keyword>
<dbReference type="SMART" id="SM00862">
    <property type="entry name" value="Trans_reg_C"/>
    <property type="match status" value="1"/>
</dbReference>
<organism evidence="3 4">
    <name type="scientific">Candidatus Viridilinea mediisalina</name>
    <dbReference type="NCBI Taxonomy" id="2024553"/>
    <lineage>
        <taxon>Bacteria</taxon>
        <taxon>Bacillati</taxon>
        <taxon>Chloroflexota</taxon>
        <taxon>Chloroflexia</taxon>
        <taxon>Chloroflexales</taxon>
        <taxon>Chloroflexineae</taxon>
        <taxon>Oscillochloridaceae</taxon>
        <taxon>Candidatus Viridilinea</taxon>
    </lineage>
</organism>
<name>A0A2A6REK1_9CHLR</name>
<dbReference type="OrthoDB" id="5509004at2"/>
<dbReference type="InterPro" id="IPR051677">
    <property type="entry name" value="AfsR-DnrI-RedD_regulator"/>
</dbReference>
<accession>A0A2A6REK1</accession>
<proteinExistence type="predicted"/>
<dbReference type="InterPro" id="IPR016032">
    <property type="entry name" value="Sig_transdc_resp-reg_C-effctor"/>
</dbReference>
<dbReference type="Proteomes" id="UP000220527">
    <property type="component" value="Unassembled WGS sequence"/>
</dbReference>
<feature type="domain" description="OmpR/PhoB-type" evidence="2">
    <location>
        <begin position="39"/>
        <end position="117"/>
    </location>
</feature>
<evidence type="ECO:0000259" key="2">
    <source>
        <dbReference type="SMART" id="SM00862"/>
    </source>
</evidence>
<gene>
    <name evidence="3" type="ORF">CJ255_19490</name>
</gene>
<sequence length="198" mass="22265">MLMERSLYVQDRPELVTKEQPQAAYHLRVLGGFQVEAHGQPITDFGSNKARALLFYLLMAPERAHSRSTLVELFWPERSPRSAFNNLNQTLFMLRRAFDNLEAAPSLIISSRQTIQINPEVRVEVDLISFNQALATSKQLAKVGGEGTSAWLAALTEAVALYQGELLQGFSLPDAPDFDDWLAIQRERCHLALLEALQ</sequence>
<evidence type="ECO:0000313" key="3">
    <source>
        <dbReference type="EMBL" id="PDW01192.1"/>
    </source>
</evidence>
<dbReference type="InterPro" id="IPR036388">
    <property type="entry name" value="WH-like_DNA-bd_sf"/>
</dbReference>
<dbReference type="AlphaFoldDB" id="A0A2A6REK1"/>
<reference evidence="4" key="1">
    <citation type="submission" date="2017-08" db="EMBL/GenBank/DDBJ databases">
        <authorList>
            <person name="Grouzdev D.S."/>
            <person name="Gaisin V.A."/>
            <person name="Rysina M.S."/>
            <person name="Gorlenko V.M."/>
        </authorList>
    </citation>
    <scope>NUCLEOTIDE SEQUENCE [LARGE SCALE GENOMIC DNA]</scope>
    <source>
        <strain evidence="4">Kir15-3F</strain>
    </source>
</reference>
<evidence type="ECO:0000313" key="4">
    <source>
        <dbReference type="Proteomes" id="UP000220527"/>
    </source>
</evidence>
<comment type="caution">
    <text evidence="3">The sequence shown here is derived from an EMBL/GenBank/DDBJ whole genome shotgun (WGS) entry which is preliminary data.</text>
</comment>
<protein>
    <recommendedName>
        <fullName evidence="2">OmpR/PhoB-type domain-containing protein</fullName>
    </recommendedName>
</protein>
<dbReference type="SUPFAM" id="SSF46894">
    <property type="entry name" value="C-terminal effector domain of the bipartite response regulators"/>
    <property type="match status" value="1"/>
</dbReference>
<dbReference type="PANTHER" id="PTHR35807">
    <property type="entry name" value="TRANSCRIPTIONAL REGULATOR REDD-RELATED"/>
    <property type="match status" value="1"/>
</dbReference>
<evidence type="ECO:0000256" key="1">
    <source>
        <dbReference type="ARBA" id="ARBA00023125"/>
    </source>
</evidence>
<dbReference type="GO" id="GO:0000160">
    <property type="term" value="P:phosphorelay signal transduction system"/>
    <property type="evidence" value="ECO:0007669"/>
    <property type="project" value="InterPro"/>
</dbReference>
<dbReference type="GO" id="GO:0006355">
    <property type="term" value="P:regulation of DNA-templated transcription"/>
    <property type="evidence" value="ECO:0007669"/>
    <property type="project" value="InterPro"/>
</dbReference>
<dbReference type="GO" id="GO:0003677">
    <property type="term" value="F:DNA binding"/>
    <property type="evidence" value="ECO:0007669"/>
    <property type="project" value="UniProtKB-KW"/>
</dbReference>
<dbReference type="InterPro" id="IPR001867">
    <property type="entry name" value="OmpR/PhoB-type_DNA-bd"/>
</dbReference>
<dbReference type="InterPro" id="IPR011990">
    <property type="entry name" value="TPR-like_helical_dom_sf"/>
</dbReference>
<dbReference type="Gene3D" id="1.25.40.10">
    <property type="entry name" value="Tetratricopeptide repeat domain"/>
    <property type="match status" value="1"/>
</dbReference>
<dbReference type="Gene3D" id="1.10.10.10">
    <property type="entry name" value="Winged helix-like DNA-binding domain superfamily/Winged helix DNA-binding domain"/>
    <property type="match status" value="1"/>
</dbReference>
<keyword evidence="4" id="KW-1185">Reference proteome</keyword>